<dbReference type="GO" id="GO:0005886">
    <property type="term" value="C:plasma membrane"/>
    <property type="evidence" value="ECO:0007669"/>
    <property type="project" value="UniProtKB-SubCell"/>
</dbReference>
<organism evidence="10">
    <name type="scientific">Candidatus Kentrum sp. DK</name>
    <dbReference type="NCBI Taxonomy" id="2126562"/>
    <lineage>
        <taxon>Bacteria</taxon>
        <taxon>Pseudomonadati</taxon>
        <taxon>Pseudomonadota</taxon>
        <taxon>Gammaproteobacteria</taxon>
        <taxon>Candidatus Kentrum</taxon>
    </lineage>
</organism>
<feature type="transmembrane region" description="Helical" evidence="9">
    <location>
        <begin position="20"/>
        <end position="37"/>
    </location>
</feature>
<feature type="transmembrane region" description="Helical" evidence="9">
    <location>
        <begin position="199"/>
        <end position="218"/>
    </location>
</feature>
<evidence type="ECO:0000256" key="5">
    <source>
        <dbReference type="ARBA" id="ARBA00022970"/>
    </source>
</evidence>
<evidence type="ECO:0000313" key="10">
    <source>
        <dbReference type="EMBL" id="VFJ63751.1"/>
    </source>
</evidence>
<feature type="transmembrane region" description="Helical" evidence="9">
    <location>
        <begin position="224"/>
        <end position="242"/>
    </location>
</feature>
<sequence length="301" mass="32696">MSGEIERNMNLFLQLTANGLVNGALYAVLAVGFGLVWRSLRVFHVAYGGLFVVTAYVFHTLVAQAGLSPLAALLLTIICAAIIGWAMELGFYRLFYWKNAASGVVLIASLGIFIALENAVALISGNELQTVSRGLVRTWTLGPVVLTELQVIEFLAGSAVVALLWLLTRRLRIFKALWAMGDQPALIPVLGLPFYGLRALVMALSTALVAIPACLLTLDIGIDPHMGMSYLLIAAVAVLVGGIDRYGGWIVGAVVLALLQSLVVWQLSARWMDFVTFGLLVAMLVFRPEGLMARHRRMEER</sequence>
<keyword evidence="6 9" id="KW-1133">Transmembrane helix</keyword>
<keyword evidence="2" id="KW-0813">Transport</keyword>
<comment type="similarity">
    <text evidence="8">Belongs to the binding-protein-dependent transport system permease family. LivHM subfamily.</text>
</comment>
<dbReference type="AlphaFoldDB" id="A0A450TAP2"/>
<dbReference type="GO" id="GO:0006865">
    <property type="term" value="P:amino acid transport"/>
    <property type="evidence" value="ECO:0007669"/>
    <property type="project" value="UniProtKB-KW"/>
</dbReference>
<protein>
    <submittedName>
        <fullName evidence="10">Branched-chain amino acid transport system permease protein</fullName>
    </submittedName>
</protein>
<keyword evidence="7 9" id="KW-0472">Membrane</keyword>
<keyword evidence="5" id="KW-0029">Amino-acid transport</keyword>
<evidence type="ECO:0000256" key="9">
    <source>
        <dbReference type="SAM" id="Phobius"/>
    </source>
</evidence>
<feature type="transmembrane region" description="Helical" evidence="9">
    <location>
        <begin position="144"/>
        <end position="167"/>
    </location>
</feature>
<keyword evidence="3" id="KW-1003">Cell membrane</keyword>
<dbReference type="InterPro" id="IPR001851">
    <property type="entry name" value="ABC_transp_permease"/>
</dbReference>
<dbReference type="EMBL" id="CAADEY010000111">
    <property type="protein sequence ID" value="VFJ63751.1"/>
    <property type="molecule type" value="Genomic_DNA"/>
</dbReference>
<evidence type="ECO:0000256" key="7">
    <source>
        <dbReference type="ARBA" id="ARBA00023136"/>
    </source>
</evidence>
<dbReference type="InterPro" id="IPR052157">
    <property type="entry name" value="BCAA_transport_permease"/>
</dbReference>
<evidence type="ECO:0000256" key="2">
    <source>
        <dbReference type="ARBA" id="ARBA00022448"/>
    </source>
</evidence>
<dbReference type="PANTHER" id="PTHR11795">
    <property type="entry name" value="BRANCHED-CHAIN AMINO ACID TRANSPORT SYSTEM PERMEASE PROTEIN LIVH"/>
    <property type="match status" value="1"/>
</dbReference>
<feature type="transmembrane region" description="Helical" evidence="9">
    <location>
        <begin position="249"/>
        <end position="268"/>
    </location>
</feature>
<evidence type="ECO:0000256" key="6">
    <source>
        <dbReference type="ARBA" id="ARBA00022989"/>
    </source>
</evidence>
<evidence type="ECO:0000256" key="1">
    <source>
        <dbReference type="ARBA" id="ARBA00004429"/>
    </source>
</evidence>
<evidence type="ECO:0000256" key="4">
    <source>
        <dbReference type="ARBA" id="ARBA00022692"/>
    </source>
</evidence>
<name>A0A450TAP2_9GAMM</name>
<feature type="transmembrane region" description="Helical" evidence="9">
    <location>
        <begin position="274"/>
        <end position="293"/>
    </location>
</feature>
<feature type="transmembrane region" description="Helical" evidence="9">
    <location>
        <begin position="70"/>
        <end position="92"/>
    </location>
</feature>
<keyword evidence="4 9" id="KW-0812">Transmembrane</keyword>
<proteinExistence type="inferred from homology"/>
<dbReference type="PANTHER" id="PTHR11795:SF445">
    <property type="entry name" value="AMINO ACID ABC TRANSPORTER PERMEASE PROTEIN"/>
    <property type="match status" value="1"/>
</dbReference>
<feature type="transmembrane region" description="Helical" evidence="9">
    <location>
        <begin position="104"/>
        <end position="124"/>
    </location>
</feature>
<dbReference type="Pfam" id="PF02653">
    <property type="entry name" value="BPD_transp_2"/>
    <property type="match status" value="1"/>
</dbReference>
<feature type="transmembrane region" description="Helical" evidence="9">
    <location>
        <begin position="44"/>
        <end position="64"/>
    </location>
</feature>
<evidence type="ECO:0000256" key="3">
    <source>
        <dbReference type="ARBA" id="ARBA00022475"/>
    </source>
</evidence>
<comment type="subcellular location">
    <subcellularLocation>
        <location evidence="1">Cell inner membrane</location>
        <topology evidence="1">Multi-pass membrane protein</topology>
    </subcellularLocation>
</comment>
<reference evidence="10" key="1">
    <citation type="submission" date="2019-02" db="EMBL/GenBank/DDBJ databases">
        <authorList>
            <person name="Gruber-Vodicka R. H."/>
            <person name="Seah K. B. B."/>
        </authorList>
    </citation>
    <scope>NUCLEOTIDE SEQUENCE</scope>
    <source>
        <strain evidence="10">BECK_DK161</strain>
    </source>
</reference>
<dbReference type="CDD" id="cd06582">
    <property type="entry name" value="TM_PBP1_LivH_like"/>
    <property type="match status" value="1"/>
</dbReference>
<dbReference type="GO" id="GO:0022857">
    <property type="term" value="F:transmembrane transporter activity"/>
    <property type="evidence" value="ECO:0007669"/>
    <property type="project" value="InterPro"/>
</dbReference>
<gene>
    <name evidence="10" type="ORF">BECKDK2373C_GA0170839_111110</name>
</gene>
<accession>A0A450TAP2</accession>
<evidence type="ECO:0000256" key="8">
    <source>
        <dbReference type="ARBA" id="ARBA00037998"/>
    </source>
</evidence>